<dbReference type="Proteomes" id="UP000010478">
    <property type="component" value="Chromosome"/>
</dbReference>
<proteinExistence type="predicted"/>
<keyword evidence="2" id="KW-1185">Reference proteome</keyword>
<name>K9VPL5_9CYAN</name>
<dbReference type="EMBL" id="CP003614">
    <property type="protein sequence ID" value="AFZ09442.1"/>
    <property type="molecule type" value="Genomic_DNA"/>
</dbReference>
<reference evidence="1 2" key="1">
    <citation type="submission" date="2012-05" db="EMBL/GenBank/DDBJ databases">
        <title>Finished chromosome of genome of Oscillatoria sp. PCC 7112.</title>
        <authorList>
            <consortium name="US DOE Joint Genome Institute"/>
            <person name="Gugger M."/>
            <person name="Coursin T."/>
            <person name="Rippka R."/>
            <person name="Tandeau De Marsac N."/>
            <person name="Huntemann M."/>
            <person name="Wei C.-L."/>
            <person name="Han J."/>
            <person name="Detter J.C."/>
            <person name="Han C."/>
            <person name="Tapia R."/>
            <person name="Davenport K."/>
            <person name="Daligault H."/>
            <person name="Erkkila T."/>
            <person name="Gu W."/>
            <person name="Munk A.C.C."/>
            <person name="Teshima H."/>
            <person name="Xu Y."/>
            <person name="Chain P."/>
            <person name="Chen A."/>
            <person name="Krypides N."/>
            <person name="Mavromatis K."/>
            <person name="Markowitz V."/>
            <person name="Szeto E."/>
            <person name="Ivanova N."/>
            <person name="Mikhailova N."/>
            <person name="Ovchinnikova G."/>
            <person name="Pagani I."/>
            <person name="Pati A."/>
            <person name="Goodwin L."/>
            <person name="Peters L."/>
            <person name="Pitluck S."/>
            <person name="Woyke T."/>
            <person name="Kerfeld C."/>
        </authorList>
    </citation>
    <scope>NUCLEOTIDE SEQUENCE [LARGE SCALE GENOMIC DNA]</scope>
    <source>
        <strain evidence="1 2">PCC 7112</strain>
    </source>
</reference>
<accession>K9VPL5</accession>
<evidence type="ECO:0000313" key="1">
    <source>
        <dbReference type="EMBL" id="AFZ09442.1"/>
    </source>
</evidence>
<evidence type="ECO:0000313" key="2">
    <source>
        <dbReference type="Proteomes" id="UP000010478"/>
    </source>
</evidence>
<dbReference type="AlphaFoldDB" id="K9VPL5"/>
<sequence length="44" mass="4881">MKNYLPLASNGLGFNESGVRFDVAVILLTKHPYPLNFKSSQSLI</sequence>
<gene>
    <name evidence="1" type="ORF">Osc7112_5188</name>
</gene>
<protein>
    <submittedName>
        <fullName evidence="1">Uncharacterized protein</fullName>
    </submittedName>
</protein>
<dbReference type="HOGENOM" id="CLU_3219468_0_0_3"/>
<dbReference type="KEGG" id="oni:Osc7112_5188"/>
<organism evidence="1 2">
    <name type="scientific">Phormidium nigroviride PCC 7112</name>
    <dbReference type="NCBI Taxonomy" id="179408"/>
    <lineage>
        <taxon>Bacteria</taxon>
        <taxon>Bacillati</taxon>
        <taxon>Cyanobacteriota</taxon>
        <taxon>Cyanophyceae</taxon>
        <taxon>Oscillatoriophycideae</taxon>
        <taxon>Oscillatoriales</taxon>
        <taxon>Oscillatoriaceae</taxon>
        <taxon>Phormidium</taxon>
    </lineage>
</organism>